<evidence type="ECO:0000313" key="2">
    <source>
        <dbReference type="Proteomes" id="UP000789366"/>
    </source>
</evidence>
<dbReference type="Proteomes" id="UP000789366">
    <property type="component" value="Unassembled WGS sequence"/>
</dbReference>
<feature type="non-terminal residue" evidence="1">
    <location>
        <position position="142"/>
    </location>
</feature>
<proteinExistence type="predicted"/>
<comment type="caution">
    <text evidence="1">The sequence shown here is derived from an EMBL/GenBank/DDBJ whole genome shotgun (WGS) entry which is preliminary data.</text>
</comment>
<protein>
    <submittedName>
        <fullName evidence="1">2047_t:CDS:1</fullName>
    </submittedName>
</protein>
<name>A0ACA9R2N1_9GLOM</name>
<accession>A0ACA9R2N1</accession>
<evidence type="ECO:0000313" key="1">
    <source>
        <dbReference type="EMBL" id="CAG8774151.1"/>
    </source>
</evidence>
<organism evidence="1 2">
    <name type="scientific">Cetraspora pellucida</name>
    <dbReference type="NCBI Taxonomy" id="1433469"/>
    <lineage>
        <taxon>Eukaryota</taxon>
        <taxon>Fungi</taxon>
        <taxon>Fungi incertae sedis</taxon>
        <taxon>Mucoromycota</taxon>
        <taxon>Glomeromycotina</taxon>
        <taxon>Glomeromycetes</taxon>
        <taxon>Diversisporales</taxon>
        <taxon>Gigasporaceae</taxon>
        <taxon>Cetraspora</taxon>
    </lineage>
</organism>
<sequence>MNKTALAFNMTNNTTIETKGTKTIAIASTGHKNSNFTVVLACLADGTKLSSVIIFKLVNVPCEEFPDSVVVHANPSGWMNENEMFGNNLRSLLILDSFTDHKTDLIKCYFCEKHTDLALIPNSLTPRLQPLDVSLNKSFKVK</sequence>
<dbReference type="EMBL" id="CAJVPW010055937">
    <property type="protein sequence ID" value="CAG8774151.1"/>
    <property type="molecule type" value="Genomic_DNA"/>
</dbReference>
<gene>
    <name evidence="1" type="ORF">SPELUC_LOCUS15969</name>
</gene>
<keyword evidence="2" id="KW-1185">Reference proteome</keyword>
<reference evidence="1" key="1">
    <citation type="submission" date="2021-06" db="EMBL/GenBank/DDBJ databases">
        <authorList>
            <person name="Kallberg Y."/>
            <person name="Tangrot J."/>
            <person name="Rosling A."/>
        </authorList>
    </citation>
    <scope>NUCLEOTIDE SEQUENCE</scope>
    <source>
        <strain evidence="1">28 12/20/2015</strain>
    </source>
</reference>